<dbReference type="InterPro" id="IPR000387">
    <property type="entry name" value="Tyr_Pase_dom"/>
</dbReference>
<evidence type="ECO:0000313" key="4">
    <source>
        <dbReference type="Proteomes" id="UP000661696"/>
    </source>
</evidence>
<feature type="transmembrane region" description="Helical" evidence="1">
    <location>
        <begin position="154"/>
        <end position="173"/>
    </location>
</feature>
<dbReference type="InterPro" id="IPR029021">
    <property type="entry name" value="Prot-tyrosine_phosphatase-like"/>
</dbReference>
<dbReference type="PROSITE" id="PS50056">
    <property type="entry name" value="TYR_PHOSPHATASE_2"/>
    <property type="match status" value="1"/>
</dbReference>
<feature type="transmembrane region" description="Helical" evidence="1">
    <location>
        <begin position="204"/>
        <end position="220"/>
    </location>
</feature>
<dbReference type="InterPro" id="IPR016130">
    <property type="entry name" value="Tyr_Pase_AS"/>
</dbReference>
<dbReference type="SUPFAM" id="SSF52799">
    <property type="entry name" value="(Phosphotyrosine protein) phosphatases II"/>
    <property type="match status" value="1"/>
</dbReference>
<dbReference type="EMBL" id="JAELVM010000001">
    <property type="protein sequence ID" value="MBL1219501.1"/>
    <property type="molecule type" value="Genomic_DNA"/>
</dbReference>
<organism evidence="3 4">
    <name type="scientific">Chryseobacterium endalhagicum</name>
    <dbReference type="NCBI Taxonomy" id="2797638"/>
    <lineage>
        <taxon>Bacteria</taxon>
        <taxon>Pseudomonadati</taxon>
        <taxon>Bacteroidota</taxon>
        <taxon>Flavobacteriia</taxon>
        <taxon>Flavobacteriales</taxon>
        <taxon>Weeksellaceae</taxon>
        <taxon>Chryseobacterium group</taxon>
        <taxon>Chryseobacterium</taxon>
    </lineage>
</organism>
<evidence type="ECO:0000259" key="2">
    <source>
        <dbReference type="PROSITE" id="PS50056"/>
    </source>
</evidence>
<comment type="caution">
    <text evidence="3">The sequence shown here is derived from an EMBL/GenBank/DDBJ whole genome shotgun (WGS) entry which is preliminary data.</text>
</comment>
<feature type="transmembrane region" description="Helical" evidence="1">
    <location>
        <begin position="296"/>
        <end position="312"/>
    </location>
</feature>
<dbReference type="PANTHER" id="PTHR47216:SF4">
    <property type="entry name" value="OS01G0859400 PROTEIN"/>
    <property type="match status" value="1"/>
</dbReference>
<evidence type="ECO:0000256" key="1">
    <source>
        <dbReference type="SAM" id="Phobius"/>
    </source>
</evidence>
<feature type="domain" description="Tyrosine specific protein phosphatases" evidence="2">
    <location>
        <begin position="383"/>
        <end position="444"/>
    </location>
</feature>
<keyword evidence="1" id="KW-1133">Transmembrane helix</keyword>
<feature type="transmembrane region" description="Helical" evidence="1">
    <location>
        <begin position="110"/>
        <end position="130"/>
    </location>
</feature>
<keyword evidence="4" id="KW-1185">Reference proteome</keyword>
<sequence>MDDEVAIHTPFFLIKYNHVQESPMDERRPAIKQKIYACILCAVVFMIVYNSAAWYTSTLEKVPSFVFDFEKYIPFLPWTILFYMTSGIFFCSVFFFCTEKEQLKVLTKRMLFVTVVASLCFIAFPLKFSLSKPETEDTVFHYSYHFLKIFDSPFNQSPSLHIAYAFIFWTVFSRLKKIRIFLMFWLLFLGISTLTTYQHHCIDILSGAVLAHISFIVFPYRKNNFHYRNFHVANFYFLLGWIFFSAALLMNQFYHPFWLLLLWPALMSVIIGYHYQRNNVYLLKDKEGNISFLRKVFYAPYLLISHIFWRFLRKNRKPLEIAPRIYISSRPGRKDLPYFKPSNHTFVYDLSAEIEENNELKNKTSYHSFPFLDIGTFNISETQKLVAEITENYKKLPADGKIFIHCTMGFTRSTIIGILVMKNTLSLPIDEAVKTMKGIHRNAVIHPYLEDFLKKIEL</sequence>
<proteinExistence type="predicted"/>
<accession>A0ABS1QA67</accession>
<feature type="transmembrane region" description="Helical" evidence="1">
    <location>
        <begin position="232"/>
        <end position="250"/>
    </location>
</feature>
<feature type="transmembrane region" description="Helical" evidence="1">
    <location>
        <begin position="256"/>
        <end position="275"/>
    </location>
</feature>
<dbReference type="RefSeq" id="WP_202088764.1">
    <property type="nucleotide sequence ID" value="NZ_JAELVM010000001.1"/>
</dbReference>
<dbReference type="PANTHER" id="PTHR47216">
    <property type="match status" value="1"/>
</dbReference>
<feature type="transmembrane region" description="Helical" evidence="1">
    <location>
        <begin position="180"/>
        <end position="198"/>
    </location>
</feature>
<dbReference type="Pfam" id="PF14378">
    <property type="entry name" value="PAP2_3"/>
    <property type="match status" value="1"/>
</dbReference>
<dbReference type="InterPro" id="IPR026841">
    <property type="entry name" value="Aur1/Ipt1"/>
</dbReference>
<reference evidence="3 4" key="1">
    <citation type="submission" date="2020-12" db="EMBL/GenBank/DDBJ databases">
        <title>Chryseobacterium endoalhailicus sp. nov., isolated from seed of leguminous plant.</title>
        <authorList>
            <person name="Zhang X."/>
        </authorList>
    </citation>
    <scope>NUCLEOTIDE SEQUENCE [LARGE SCALE GENOMIC DNA]</scope>
    <source>
        <strain evidence="3 4">L7</strain>
    </source>
</reference>
<keyword evidence="1" id="KW-0812">Transmembrane</keyword>
<dbReference type="PROSITE" id="PS00383">
    <property type="entry name" value="TYR_PHOSPHATASE_1"/>
    <property type="match status" value="1"/>
</dbReference>
<gene>
    <name evidence="3" type="ORF">JET18_01550</name>
</gene>
<name>A0ABS1QA67_9FLAO</name>
<keyword evidence="1" id="KW-0472">Membrane</keyword>
<dbReference type="CDD" id="cd03386">
    <property type="entry name" value="PAP2_Aur1_like"/>
    <property type="match status" value="1"/>
</dbReference>
<dbReference type="Proteomes" id="UP000661696">
    <property type="component" value="Unassembled WGS sequence"/>
</dbReference>
<protein>
    <submittedName>
        <fullName evidence="3">Phosphatase PAP2 family protein</fullName>
    </submittedName>
</protein>
<feature type="transmembrane region" description="Helical" evidence="1">
    <location>
        <begin position="75"/>
        <end position="98"/>
    </location>
</feature>
<evidence type="ECO:0000313" key="3">
    <source>
        <dbReference type="EMBL" id="MBL1219501.1"/>
    </source>
</evidence>
<feature type="transmembrane region" description="Helical" evidence="1">
    <location>
        <begin position="35"/>
        <end position="55"/>
    </location>
</feature>
<dbReference type="Gene3D" id="3.90.190.10">
    <property type="entry name" value="Protein tyrosine phosphatase superfamily"/>
    <property type="match status" value="1"/>
</dbReference>